<name>A0ABZ1UBQ7_9ACTN</name>
<evidence type="ECO:0000313" key="3">
    <source>
        <dbReference type="EMBL" id="WUQ88508.1"/>
    </source>
</evidence>
<dbReference type="PROSITE" id="PS51318">
    <property type="entry name" value="TAT"/>
    <property type="match status" value="1"/>
</dbReference>
<dbReference type="EMBL" id="CP108110">
    <property type="protein sequence ID" value="WUQ88508.1"/>
    <property type="molecule type" value="Genomic_DNA"/>
</dbReference>
<sequence length="126" mass="13778">MRIGRRIAVRGSILTAVAGLLIGLCAPAATANPNARNIRYGDSGTAVRCVQLALNMYFEETRRYGHSLEVDSVFGANTLKEVKYFQDLNGLDADGVVGPRTGNYLDNEISDSVLFSFCRSYIPTLR</sequence>
<dbReference type="GeneID" id="95074225"/>
<dbReference type="Proteomes" id="UP001432222">
    <property type="component" value="Chromosome"/>
</dbReference>
<proteinExistence type="predicted"/>
<evidence type="ECO:0000259" key="2">
    <source>
        <dbReference type="Pfam" id="PF01471"/>
    </source>
</evidence>
<feature type="signal peptide" evidence="1">
    <location>
        <begin position="1"/>
        <end position="31"/>
    </location>
</feature>
<dbReference type="InterPro" id="IPR036365">
    <property type="entry name" value="PGBD-like_sf"/>
</dbReference>
<feature type="chain" id="PRO_5046449304" evidence="1">
    <location>
        <begin position="32"/>
        <end position="126"/>
    </location>
</feature>
<dbReference type="Gene3D" id="1.10.101.10">
    <property type="entry name" value="PGBD-like superfamily/PGBD"/>
    <property type="match status" value="1"/>
</dbReference>
<organism evidence="3 4">
    <name type="scientific">Kitasatospora purpeofusca</name>
    <dbReference type="NCBI Taxonomy" id="67352"/>
    <lineage>
        <taxon>Bacteria</taxon>
        <taxon>Bacillati</taxon>
        <taxon>Actinomycetota</taxon>
        <taxon>Actinomycetes</taxon>
        <taxon>Kitasatosporales</taxon>
        <taxon>Streptomycetaceae</taxon>
        <taxon>Kitasatospora</taxon>
    </lineage>
</organism>
<dbReference type="RefSeq" id="WP_266315396.1">
    <property type="nucleotide sequence ID" value="NZ_CP108110.1"/>
</dbReference>
<evidence type="ECO:0000256" key="1">
    <source>
        <dbReference type="SAM" id="SignalP"/>
    </source>
</evidence>
<dbReference type="SUPFAM" id="SSF47090">
    <property type="entry name" value="PGBD-like"/>
    <property type="match status" value="1"/>
</dbReference>
<gene>
    <name evidence="3" type="ORF">OHA16_39255</name>
</gene>
<evidence type="ECO:0000313" key="4">
    <source>
        <dbReference type="Proteomes" id="UP001432222"/>
    </source>
</evidence>
<keyword evidence="4" id="KW-1185">Reference proteome</keyword>
<accession>A0ABZ1UBQ7</accession>
<keyword evidence="1" id="KW-0732">Signal</keyword>
<dbReference type="Pfam" id="PF01471">
    <property type="entry name" value="PG_binding_1"/>
    <property type="match status" value="1"/>
</dbReference>
<dbReference type="InterPro" id="IPR002477">
    <property type="entry name" value="Peptidoglycan-bd-like"/>
</dbReference>
<feature type="domain" description="Peptidoglycan binding-like" evidence="2">
    <location>
        <begin position="63"/>
        <end position="101"/>
    </location>
</feature>
<reference evidence="3" key="1">
    <citation type="submission" date="2022-10" db="EMBL/GenBank/DDBJ databases">
        <title>The complete genomes of actinobacterial strains from the NBC collection.</title>
        <authorList>
            <person name="Joergensen T.S."/>
            <person name="Alvarez Arevalo M."/>
            <person name="Sterndorff E.B."/>
            <person name="Faurdal D."/>
            <person name="Vuksanovic O."/>
            <person name="Mourched A.-S."/>
            <person name="Charusanti P."/>
            <person name="Shaw S."/>
            <person name="Blin K."/>
            <person name="Weber T."/>
        </authorList>
    </citation>
    <scope>NUCLEOTIDE SEQUENCE</scope>
    <source>
        <strain evidence="3">NBC_00222</strain>
    </source>
</reference>
<dbReference type="InterPro" id="IPR006311">
    <property type="entry name" value="TAT_signal"/>
</dbReference>
<dbReference type="InterPro" id="IPR036366">
    <property type="entry name" value="PGBDSf"/>
</dbReference>
<protein>
    <submittedName>
        <fullName evidence="3">Peptidoglycan-binding protein</fullName>
    </submittedName>
</protein>